<dbReference type="EMBL" id="LVVA01000019">
    <property type="protein sequence ID" value="KZR31682.1"/>
    <property type="molecule type" value="Genomic_DNA"/>
</dbReference>
<dbReference type="PROSITE" id="PS51257">
    <property type="entry name" value="PROKAR_LIPOPROTEIN"/>
    <property type="match status" value="1"/>
</dbReference>
<reference evidence="2" key="1">
    <citation type="submission" date="2016-03" db="EMBL/GenBank/DDBJ databases">
        <title>WGS of SAMN04393274.</title>
        <authorList>
            <person name="Adams M."/>
            <person name="Sutton G."/>
            <person name="Nelson K."/>
            <person name="Thaden J."/>
            <person name="Fowler V."/>
            <person name="Mccorrison J."/>
            <person name="Sanka R."/>
            <person name="Brinkac L."/>
            <person name="Nierman W."/>
        </authorList>
    </citation>
    <scope>NUCLEOTIDE SEQUENCE [LARGE SCALE GENOMIC DNA]</scope>
    <source>
        <strain evidence="2">GN06232</strain>
    </source>
</reference>
<sequence length="243" mass="27235">MIFRLVIALALAGGLSGCKVSSIDAKKNEKRTIPVVTTSQLTEQDVFGNEATLNISEEDIQDALGGEQIVVPVHSSVILVQSGNQAPEAVMQQEMSKYYTVSTFPGIPAKKNVAFCNKEAVDTENMNYMQALRYIAAKGKQRAILVYWGRLETGRFDPVTKGVLWSEYKNEKLTRGDTIYRYLLRFAVVDVATGEWATYSPTNYEYSKQVSFTDSNGITEQQLIQLKAKTYERVVADFVNRFK</sequence>
<dbReference type="RefSeq" id="WP_063451203.1">
    <property type="nucleotide sequence ID" value="NZ_LVVA01000019.1"/>
</dbReference>
<accession>A0ABR5YLP6</accession>
<organism evidence="1 2">
    <name type="scientific">Enterobacter genomosp. S</name>
    <dbReference type="NCBI Taxonomy" id="2364151"/>
    <lineage>
        <taxon>Bacteria</taxon>
        <taxon>Pseudomonadati</taxon>
        <taxon>Pseudomonadota</taxon>
        <taxon>Gammaproteobacteria</taxon>
        <taxon>Enterobacterales</taxon>
        <taxon>Enterobacteriaceae</taxon>
        <taxon>Enterobacter</taxon>
        <taxon>Enterobacter cloacae complex</taxon>
        <taxon>Enterobacter cloacae complex clade S</taxon>
    </lineage>
</organism>
<evidence type="ECO:0000313" key="2">
    <source>
        <dbReference type="Proteomes" id="UP000076880"/>
    </source>
</evidence>
<dbReference type="Proteomes" id="UP000076880">
    <property type="component" value="Unassembled WGS sequence"/>
</dbReference>
<protein>
    <recommendedName>
        <fullName evidence="3">Aminopeptidase</fullName>
    </recommendedName>
</protein>
<proteinExistence type="predicted"/>
<name>A0ABR5YLP6_9ENTR</name>
<dbReference type="Pfam" id="PF25851">
    <property type="entry name" value="YafT"/>
    <property type="match status" value="1"/>
</dbReference>
<comment type="caution">
    <text evidence="1">The sequence shown here is derived from an EMBL/GenBank/DDBJ whole genome shotgun (WGS) entry which is preliminary data.</text>
</comment>
<gene>
    <name evidence="1" type="ORF">A3466_03995</name>
</gene>
<evidence type="ECO:0000313" key="1">
    <source>
        <dbReference type="EMBL" id="KZR31682.1"/>
    </source>
</evidence>
<evidence type="ECO:0008006" key="3">
    <source>
        <dbReference type="Google" id="ProtNLM"/>
    </source>
</evidence>
<dbReference type="InterPro" id="IPR058961">
    <property type="entry name" value="YafT"/>
</dbReference>
<keyword evidence="2" id="KW-1185">Reference proteome</keyword>